<protein>
    <submittedName>
        <fullName evidence="3">FMN-binding domain protein</fullName>
    </submittedName>
</protein>
<proteinExistence type="predicted"/>
<dbReference type="SMART" id="SM00900">
    <property type="entry name" value="FMN_bind"/>
    <property type="match status" value="1"/>
</dbReference>
<evidence type="ECO:0000313" key="3">
    <source>
        <dbReference type="EMBL" id="GAK46210.1"/>
    </source>
</evidence>
<dbReference type="GO" id="GO:0010181">
    <property type="term" value="F:FMN binding"/>
    <property type="evidence" value="ECO:0007669"/>
    <property type="project" value="InterPro"/>
</dbReference>
<dbReference type="STRING" id="1333998.M2A_2709"/>
<gene>
    <name evidence="3" type="ORF">M2A_2709</name>
</gene>
<name>A0A081BDU2_9HYPH</name>
<feature type="signal peptide" evidence="1">
    <location>
        <begin position="1"/>
        <end position="31"/>
    </location>
</feature>
<evidence type="ECO:0000313" key="4">
    <source>
        <dbReference type="Proteomes" id="UP000028702"/>
    </source>
</evidence>
<dbReference type="AlphaFoldDB" id="A0A081BDU2"/>
<dbReference type="EMBL" id="BBIO01000016">
    <property type="protein sequence ID" value="GAK46210.1"/>
    <property type="molecule type" value="Genomic_DNA"/>
</dbReference>
<dbReference type="Proteomes" id="UP000028702">
    <property type="component" value="Unassembled WGS sequence"/>
</dbReference>
<dbReference type="GO" id="GO:0016020">
    <property type="term" value="C:membrane"/>
    <property type="evidence" value="ECO:0007669"/>
    <property type="project" value="InterPro"/>
</dbReference>
<feature type="domain" description="FMN-binding" evidence="2">
    <location>
        <begin position="98"/>
        <end position="178"/>
    </location>
</feature>
<accession>A0A081BDU2</accession>
<comment type="caution">
    <text evidence="3">The sequence shown here is derived from an EMBL/GenBank/DDBJ whole genome shotgun (WGS) entry which is preliminary data.</text>
</comment>
<feature type="chain" id="PRO_5001755114" evidence="1">
    <location>
        <begin position="32"/>
        <end position="188"/>
    </location>
</feature>
<evidence type="ECO:0000256" key="1">
    <source>
        <dbReference type="SAM" id="SignalP"/>
    </source>
</evidence>
<keyword evidence="1" id="KW-0732">Signal</keyword>
<dbReference type="RefSeq" id="WP_156101770.1">
    <property type="nucleotide sequence ID" value="NZ_BBIO01000016.1"/>
</dbReference>
<evidence type="ECO:0000259" key="2">
    <source>
        <dbReference type="SMART" id="SM00900"/>
    </source>
</evidence>
<reference evidence="3 4" key="1">
    <citation type="submission" date="2014-07" db="EMBL/GenBank/DDBJ databases">
        <title>Tepidicaulis marinum gen. nov., sp. nov., a novel marine bacterium denitrifying nitrate to nitrous oxide strictly under microaerobic conditions.</title>
        <authorList>
            <person name="Takeuchi M."/>
            <person name="Yamagishi T."/>
            <person name="Kamagata Y."/>
            <person name="Oshima K."/>
            <person name="Hattori M."/>
            <person name="Katayama T."/>
            <person name="Hanada S."/>
            <person name="Tamaki H."/>
            <person name="Marumo K."/>
            <person name="Maeda H."/>
            <person name="Nedachi M."/>
            <person name="Iwasaki W."/>
            <person name="Suwa Y."/>
            <person name="Sakata S."/>
        </authorList>
    </citation>
    <scope>NUCLEOTIDE SEQUENCE [LARGE SCALE GENOMIC DNA]</scope>
    <source>
        <strain evidence="3 4">MA2</strain>
    </source>
</reference>
<dbReference type="InterPro" id="IPR007329">
    <property type="entry name" value="FMN-bd"/>
</dbReference>
<dbReference type="Pfam" id="PF04205">
    <property type="entry name" value="FMN_bind"/>
    <property type="match status" value="1"/>
</dbReference>
<keyword evidence="4" id="KW-1185">Reference proteome</keyword>
<sequence length="188" mass="20946">MSVMHLFFRMAFLRLWAAAMLCAAFSGGAWAEDVFLEPDAFLAEVFGGAEAVPEPDKLWLTDEVRAGAKAILDREMQGLRLSYWQDGPRTVWILEEIGKTRPITTGIAVKDGAIERVQILIYRESHGWEVRYPFFTDQFKGLRLDDEAELTGRVDGISGATLSVRAIRKLARLALWLDAQVQAEGSGG</sequence>
<organism evidence="3 4">
    <name type="scientific">Tepidicaulis marinus</name>
    <dbReference type="NCBI Taxonomy" id="1333998"/>
    <lineage>
        <taxon>Bacteria</taxon>
        <taxon>Pseudomonadati</taxon>
        <taxon>Pseudomonadota</taxon>
        <taxon>Alphaproteobacteria</taxon>
        <taxon>Hyphomicrobiales</taxon>
        <taxon>Parvibaculaceae</taxon>
        <taxon>Tepidicaulis</taxon>
    </lineage>
</organism>
<dbReference type="eggNOG" id="COG4659">
    <property type="taxonomic scope" value="Bacteria"/>
</dbReference>